<dbReference type="OrthoDB" id="2686689at2759"/>
<dbReference type="Proteomes" id="UP000053989">
    <property type="component" value="Unassembled WGS sequence"/>
</dbReference>
<sequence>ELARVLGVHRNTLRLYMKNQGIERKYTCISDADLDKLIAEFKARQPDSGIRYIVGFLWKSGIRVQ</sequence>
<proteinExistence type="predicted"/>
<dbReference type="EMBL" id="KN822210">
    <property type="protein sequence ID" value="KIM52474.1"/>
    <property type="molecule type" value="Genomic_DNA"/>
</dbReference>
<organism evidence="1 2">
    <name type="scientific">Scleroderma citrinum Foug A</name>
    <dbReference type="NCBI Taxonomy" id="1036808"/>
    <lineage>
        <taxon>Eukaryota</taxon>
        <taxon>Fungi</taxon>
        <taxon>Dikarya</taxon>
        <taxon>Basidiomycota</taxon>
        <taxon>Agaricomycotina</taxon>
        <taxon>Agaricomycetes</taxon>
        <taxon>Agaricomycetidae</taxon>
        <taxon>Boletales</taxon>
        <taxon>Sclerodermatineae</taxon>
        <taxon>Sclerodermataceae</taxon>
        <taxon>Scleroderma</taxon>
    </lineage>
</organism>
<dbReference type="STRING" id="1036808.A0A0C3D7V0"/>
<feature type="non-terminal residue" evidence="1">
    <location>
        <position position="1"/>
    </location>
</feature>
<protein>
    <submittedName>
        <fullName evidence="1">Uncharacterized protein</fullName>
    </submittedName>
</protein>
<evidence type="ECO:0000313" key="2">
    <source>
        <dbReference type="Proteomes" id="UP000053989"/>
    </source>
</evidence>
<name>A0A0C3D7V0_9AGAM</name>
<reference evidence="1 2" key="1">
    <citation type="submission" date="2014-04" db="EMBL/GenBank/DDBJ databases">
        <authorList>
            <consortium name="DOE Joint Genome Institute"/>
            <person name="Kuo A."/>
            <person name="Kohler A."/>
            <person name="Nagy L.G."/>
            <person name="Floudas D."/>
            <person name="Copeland A."/>
            <person name="Barry K.W."/>
            <person name="Cichocki N."/>
            <person name="Veneault-Fourrey C."/>
            <person name="LaButti K."/>
            <person name="Lindquist E.A."/>
            <person name="Lipzen A."/>
            <person name="Lundell T."/>
            <person name="Morin E."/>
            <person name="Murat C."/>
            <person name="Sun H."/>
            <person name="Tunlid A."/>
            <person name="Henrissat B."/>
            <person name="Grigoriev I.V."/>
            <person name="Hibbett D.S."/>
            <person name="Martin F."/>
            <person name="Nordberg H.P."/>
            <person name="Cantor M.N."/>
            <person name="Hua S.X."/>
        </authorList>
    </citation>
    <scope>NUCLEOTIDE SEQUENCE [LARGE SCALE GENOMIC DNA]</scope>
    <source>
        <strain evidence="1 2">Foug A</strain>
    </source>
</reference>
<feature type="non-terminal residue" evidence="1">
    <location>
        <position position="65"/>
    </location>
</feature>
<reference evidence="2" key="2">
    <citation type="submission" date="2015-01" db="EMBL/GenBank/DDBJ databases">
        <title>Evolutionary Origins and Diversification of the Mycorrhizal Mutualists.</title>
        <authorList>
            <consortium name="DOE Joint Genome Institute"/>
            <consortium name="Mycorrhizal Genomics Consortium"/>
            <person name="Kohler A."/>
            <person name="Kuo A."/>
            <person name="Nagy L.G."/>
            <person name="Floudas D."/>
            <person name="Copeland A."/>
            <person name="Barry K.W."/>
            <person name="Cichocki N."/>
            <person name="Veneault-Fourrey C."/>
            <person name="LaButti K."/>
            <person name="Lindquist E.A."/>
            <person name="Lipzen A."/>
            <person name="Lundell T."/>
            <person name="Morin E."/>
            <person name="Murat C."/>
            <person name="Riley R."/>
            <person name="Ohm R."/>
            <person name="Sun H."/>
            <person name="Tunlid A."/>
            <person name="Henrissat B."/>
            <person name="Grigoriev I.V."/>
            <person name="Hibbett D.S."/>
            <person name="Martin F."/>
        </authorList>
    </citation>
    <scope>NUCLEOTIDE SEQUENCE [LARGE SCALE GENOMIC DNA]</scope>
    <source>
        <strain evidence="2">Foug A</strain>
    </source>
</reference>
<dbReference type="HOGENOM" id="CLU_199240_0_0_1"/>
<evidence type="ECO:0000313" key="1">
    <source>
        <dbReference type="EMBL" id="KIM52474.1"/>
    </source>
</evidence>
<keyword evidence="2" id="KW-1185">Reference proteome</keyword>
<gene>
    <name evidence="1" type="ORF">SCLCIDRAFT_41449</name>
</gene>
<dbReference type="InParanoid" id="A0A0C3D7V0"/>
<accession>A0A0C3D7V0</accession>
<dbReference type="AlphaFoldDB" id="A0A0C3D7V0"/>